<dbReference type="OMA" id="HANEAGF"/>
<dbReference type="Gene3D" id="3.40.190.10">
    <property type="entry name" value="Periplasmic binding protein-like II"/>
    <property type="match status" value="1"/>
</dbReference>
<dbReference type="SUPFAM" id="SSF53850">
    <property type="entry name" value="Periplasmic binding protein-like II"/>
    <property type="match status" value="1"/>
</dbReference>
<dbReference type="OrthoDB" id="6365983at2759"/>
<evidence type="ECO:0000256" key="4">
    <source>
        <dbReference type="ARBA" id="ARBA00022475"/>
    </source>
</evidence>
<dbReference type="Pfam" id="PF00060">
    <property type="entry name" value="Lig_chan"/>
    <property type="match status" value="1"/>
</dbReference>
<dbReference type="GO" id="GO:0050906">
    <property type="term" value="P:detection of stimulus involved in sensory perception"/>
    <property type="evidence" value="ECO:0007669"/>
    <property type="project" value="UniProtKB-ARBA"/>
</dbReference>
<evidence type="ECO:0000256" key="2">
    <source>
        <dbReference type="ARBA" id="ARBA00008685"/>
    </source>
</evidence>
<feature type="transmembrane region" description="Helical" evidence="13">
    <location>
        <begin position="382"/>
        <end position="401"/>
    </location>
</feature>
<dbReference type="InterPro" id="IPR052192">
    <property type="entry name" value="Insect_Ionotropic_Sensory_Rcpt"/>
</dbReference>
<feature type="domain" description="Ionotropic glutamate receptor C-terminal" evidence="14">
    <location>
        <begin position="126"/>
        <end position="393"/>
    </location>
</feature>
<feature type="domain" description="Ionotropic glutamate receptor L-glutamate and glycine-binding" evidence="15">
    <location>
        <begin position="26"/>
        <end position="104"/>
    </location>
</feature>
<protein>
    <recommendedName>
        <fullName evidence="18">Ionotropic glutamate receptor L-glutamate and glycine-binding domain-containing protein</fullName>
    </recommendedName>
</protein>
<evidence type="ECO:0000256" key="7">
    <source>
        <dbReference type="ARBA" id="ARBA00023065"/>
    </source>
</evidence>
<keyword evidence="11" id="KW-1071">Ligand-gated ion channel</keyword>
<evidence type="ECO:0000313" key="17">
    <source>
        <dbReference type="Proteomes" id="UP000318571"/>
    </source>
</evidence>
<evidence type="ECO:0000256" key="11">
    <source>
        <dbReference type="ARBA" id="ARBA00023286"/>
    </source>
</evidence>
<keyword evidence="10" id="KW-0325">Glycoprotein</keyword>
<evidence type="ECO:0000256" key="8">
    <source>
        <dbReference type="ARBA" id="ARBA00023136"/>
    </source>
</evidence>
<organism evidence="16 17">
    <name type="scientific">Tigriopus californicus</name>
    <name type="common">Marine copepod</name>
    <dbReference type="NCBI Taxonomy" id="6832"/>
    <lineage>
        <taxon>Eukaryota</taxon>
        <taxon>Metazoa</taxon>
        <taxon>Ecdysozoa</taxon>
        <taxon>Arthropoda</taxon>
        <taxon>Crustacea</taxon>
        <taxon>Multicrustacea</taxon>
        <taxon>Hexanauplia</taxon>
        <taxon>Copepoda</taxon>
        <taxon>Harpacticoida</taxon>
        <taxon>Harpacticidae</taxon>
        <taxon>Tigriopus</taxon>
    </lineage>
</organism>
<keyword evidence="8 13" id="KW-0472">Membrane</keyword>
<dbReference type="AlphaFoldDB" id="A0A553PTA4"/>
<keyword evidence="7" id="KW-0406">Ion transport</keyword>
<evidence type="ECO:0000256" key="6">
    <source>
        <dbReference type="ARBA" id="ARBA00022989"/>
    </source>
</evidence>
<dbReference type="Gene3D" id="1.10.287.70">
    <property type="match status" value="1"/>
</dbReference>
<dbReference type="InterPro" id="IPR001320">
    <property type="entry name" value="Iontro_rcpt_C"/>
</dbReference>
<evidence type="ECO:0000256" key="5">
    <source>
        <dbReference type="ARBA" id="ARBA00022692"/>
    </source>
</evidence>
<keyword evidence="12" id="KW-0407">Ion channel</keyword>
<reference evidence="16 17" key="1">
    <citation type="journal article" date="2018" name="Nat. Ecol. Evol.">
        <title>Genomic signatures of mitonuclear coevolution across populations of Tigriopus californicus.</title>
        <authorList>
            <person name="Barreto F.S."/>
            <person name="Watson E.T."/>
            <person name="Lima T.G."/>
            <person name="Willett C.S."/>
            <person name="Edmands S."/>
            <person name="Li W."/>
            <person name="Burton R.S."/>
        </authorList>
    </citation>
    <scope>NUCLEOTIDE SEQUENCE [LARGE SCALE GENOMIC DNA]</scope>
    <source>
        <strain evidence="16 17">San Diego</strain>
    </source>
</reference>
<name>A0A553PTA4_TIGCA</name>
<dbReference type="EMBL" id="VCGU01000001">
    <property type="protein sequence ID" value="TRY80912.1"/>
    <property type="molecule type" value="Genomic_DNA"/>
</dbReference>
<feature type="transmembrane region" description="Helical" evidence="13">
    <location>
        <begin position="185"/>
        <end position="202"/>
    </location>
</feature>
<evidence type="ECO:0008006" key="18">
    <source>
        <dbReference type="Google" id="ProtNLM"/>
    </source>
</evidence>
<dbReference type="STRING" id="6832.A0A553PTA4"/>
<evidence type="ECO:0000256" key="9">
    <source>
        <dbReference type="ARBA" id="ARBA00023170"/>
    </source>
</evidence>
<keyword evidence="3" id="KW-0813">Transport</keyword>
<evidence type="ECO:0000256" key="1">
    <source>
        <dbReference type="ARBA" id="ARBA00004651"/>
    </source>
</evidence>
<evidence type="ECO:0000256" key="3">
    <source>
        <dbReference type="ARBA" id="ARBA00022448"/>
    </source>
</evidence>
<evidence type="ECO:0000256" key="10">
    <source>
        <dbReference type="ARBA" id="ARBA00023180"/>
    </source>
</evidence>
<keyword evidence="5 13" id="KW-0812">Transmembrane</keyword>
<dbReference type="GO" id="GO:0005886">
    <property type="term" value="C:plasma membrane"/>
    <property type="evidence" value="ECO:0007669"/>
    <property type="project" value="UniProtKB-SubCell"/>
</dbReference>
<dbReference type="Proteomes" id="UP000318571">
    <property type="component" value="Chromosome 12"/>
</dbReference>
<evidence type="ECO:0000256" key="13">
    <source>
        <dbReference type="SAM" id="Phobius"/>
    </source>
</evidence>
<gene>
    <name evidence="16" type="ORF">TCAL_15547</name>
</gene>
<evidence type="ECO:0000313" key="16">
    <source>
        <dbReference type="EMBL" id="TRY80912.1"/>
    </source>
</evidence>
<accession>A0A553PTA4</accession>
<feature type="transmembrane region" description="Helical" evidence="13">
    <location>
        <begin position="128"/>
        <end position="146"/>
    </location>
</feature>
<evidence type="ECO:0000259" key="15">
    <source>
        <dbReference type="Pfam" id="PF10613"/>
    </source>
</evidence>
<keyword evidence="9" id="KW-0675">Receptor</keyword>
<keyword evidence="6 13" id="KW-1133">Transmembrane helix</keyword>
<dbReference type="Pfam" id="PF10613">
    <property type="entry name" value="Lig_chan-Glu_bd"/>
    <property type="match status" value="1"/>
</dbReference>
<dbReference type="InterPro" id="IPR019594">
    <property type="entry name" value="Glu/Gly-bd"/>
</dbReference>
<dbReference type="PANTHER" id="PTHR42643">
    <property type="entry name" value="IONOTROPIC RECEPTOR 20A-RELATED"/>
    <property type="match status" value="1"/>
</dbReference>
<dbReference type="PANTHER" id="PTHR42643:SF38">
    <property type="entry name" value="IONOTROPIC RECEPTOR 100A"/>
    <property type="match status" value="1"/>
</dbReference>
<proteinExistence type="inferred from homology"/>
<evidence type="ECO:0000256" key="12">
    <source>
        <dbReference type="ARBA" id="ARBA00023303"/>
    </source>
</evidence>
<keyword evidence="4" id="KW-1003">Cell membrane</keyword>
<comment type="caution">
    <text evidence="16">The sequence shown here is derived from an EMBL/GenBank/DDBJ whole genome shotgun (WGS) entry which is preliminary data.</text>
</comment>
<comment type="similarity">
    <text evidence="2">Belongs to the glutamate-gated ion channel (TC 1.A.10.1) family.</text>
</comment>
<comment type="subcellular location">
    <subcellularLocation>
        <location evidence="1">Cell membrane</location>
        <topology evidence="1">Multi-pass membrane protein</topology>
    </subcellularLocation>
</comment>
<sequence length="408" mass="45998">MSGQHFNVSGVGLSPPNAVFNNRGEIVGGVSLDVFNIMANAMQFNYTFRTENSWGGRIPNSKQWNGLIGSVRNQTSTIGVGLVFVDYNYYQAVDYLDPLWFYPVGLRSKKPSVLPGYGNLVRPFSSSVWIVIVMGVIFLMVVIVGIKYFEDGSNGQDLAHHGFLVVRILFSQSGNLSAHNRRSSKIFVGFWVMAVLFLSSMYECNLRAYLMLQSYEKPIETEQDIVDRGLDLYLGYGTPFLAYFRESQMEIRRQFWTKAQTNPDLIYQPAIADCLLEHEKTHLLEKNGVDLLSPAFFLGRYPIMKANFGYEPFSLSKRAMFEFQFSFVLGKYQDFREDLNQIVRHLHASGILNTLPSRYFSLEALVGEITDTTPKPFGMEHFVAAFAILGVGLIGSAMALAKERCGSK</sequence>
<dbReference type="GO" id="GO:0015276">
    <property type="term" value="F:ligand-gated monoatomic ion channel activity"/>
    <property type="evidence" value="ECO:0007669"/>
    <property type="project" value="InterPro"/>
</dbReference>
<evidence type="ECO:0000259" key="14">
    <source>
        <dbReference type="Pfam" id="PF00060"/>
    </source>
</evidence>
<keyword evidence="17" id="KW-1185">Reference proteome</keyword>